<keyword evidence="3" id="KW-1185">Reference proteome</keyword>
<keyword evidence="1" id="KW-0472">Membrane</keyword>
<evidence type="ECO:0000256" key="1">
    <source>
        <dbReference type="SAM" id="Phobius"/>
    </source>
</evidence>
<accession>A0A6B0T6E6</accession>
<sequence>MPGWFEPNRYDLAVVLTSVALVIFAYFIYPTELARVSAWATIFFMQVCWVGYLAYRWTWDEEPQV</sequence>
<gene>
    <name evidence="2" type="ORF">GRX03_04115</name>
</gene>
<dbReference type="RefSeq" id="WP_159762888.1">
    <property type="nucleotide sequence ID" value="NZ_WUUT01000001.1"/>
</dbReference>
<feature type="transmembrane region" description="Helical" evidence="1">
    <location>
        <begin position="12"/>
        <end position="29"/>
    </location>
</feature>
<dbReference type="Proteomes" id="UP000466535">
    <property type="component" value="Unassembled WGS sequence"/>
</dbReference>
<feature type="transmembrane region" description="Helical" evidence="1">
    <location>
        <begin position="36"/>
        <end position="55"/>
    </location>
</feature>
<comment type="caution">
    <text evidence="2">The sequence shown here is derived from an EMBL/GenBank/DDBJ whole genome shotgun (WGS) entry which is preliminary data.</text>
</comment>
<proteinExistence type="predicted"/>
<reference evidence="2 3" key="1">
    <citation type="submission" date="2019-12" db="EMBL/GenBank/DDBJ databases">
        <title>Isolation and characterization of three novel carbon monoxide-oxidizing members of Halobacteria from salione crusts and soils.</title>
        <authorList>
            <person name="Myers M.R."/>
            <person name="King G.M."/>
        </authorList>
    </citation>
    <scope>NUCLEOTIDE SEQUENCE [LARGE SCALE GENOMIC DNA]</scope>
    <source>
        <strain evidence="2 3">WSH3</strain>
    </source>
</reference>
<organism evidence="2 3">
    <name type="scientific">Halovenus carboxidivorans</name>
    <dbReference type="NCBI Taxonomy" id="2692199"/>
    <lineage>
        <taxon>Archaea</taxon>
        <taxon>Methanobacteriati</taxon>
        <taxon>Methanobacteriota</taxon>
        <taxon>Stenosarchaea group</taxon>
        <taxon>Halobacteria</taxon>
        <taxon>Halobacteriales</taxon>
        <taxon>Haloarculaceae</taxon>
        <taxon>Halovenus</taxon>
    </lineage>
</organism>
<protein>
    <submittedName>
        <fullName evidence="2">Uncharacterized protein</fullName>
    </submittedName>
</protein>
<name>A0A6B0T6E6_9EURY</name>
<evidence type="ECO:0000313" key="3">
    <source>
        <dbReference type="Proteomes" id="UP000466535"/>
    </source>
</evidence>
<keyword evidence="1" id="KW-0812">Transmembrane</keyword>
<evidence type="ECO:0000313" key="2">
    <source>
        <dbReference type="EMBL" id="MXR50791.1"/>
    </source>
</evidence>
<dbReference type="EMBL" id="WUUT01000001">
    <property type="protein sequence ID" value="MXR50791.1"/>
    <property type="molecule type" value="Genomic_DNA"/>
</dbReference>
<dbReference type="AlphaFoldDB" id="A0A6B0T6E6"/>
<keyword evidence="1" id="KW-1133">Transmembrane helix</keyword>